<keyword evidence="2" id="KW-0378">Hydrolase</keyword>
<dbReference type="PANTHER" id="PTHR30217:SF6">
    <property type="entry name" value="TRNA HYDROXYLATION PROTEIN P"/>
    <property type="match status" value="1"/>
</dbReference>
<dbReference type="MEROPS" id="U32.002"/>
<reference evidence="5 6" key="2">
    <citation type="journal article" date="2012" name="Stand. Genomic Sci.">
        <title>Complete genome sequence of the termite hindgut bacterium Spirochaeta coccoides type strain (SPN1(T)), reclassification in the genus Sphaerochaeta as Sphaerochaeta coccoides comb. nov. and emendations of the family Spirochaetaceae and the genus Sphaerochaeta.</title>
        <authorList>
            <person name="Abt B."/>
            <person name="Han C."/>
            <person name="Scheuner C."/>
            <person name="Lu M."/>
            <person name="Lapidus A."/>
            <person name="Nolan M."/>
            <person name="Lucas S."/>
            <person name="Hammon N."/>
            <person name="Deshpande S."/>
            <person name="Cheng J.F."/>
            <person name="Tapia R."/>
            <person name="Goodwin L.A."/>
            <person name="Pitluck S."/>
            <person name="Liolios K."/>
            <person name="Pagani I."/>
            <person name="Ivanova N."/>
            <person name="Mavromatis K."/>
            <person name="Mikhailova N."/>
            <person name="Huntemann M."/>
            <person name="Pati A."/>
            <person name="Chen A."/>
            <person name="Palaniappan K."/>
            <person name="Land M."/>
            <person name="Hauser L."/>
            <person name="Brambilla E.M."/>
            <person name="Rohde M."/>
            <person name="Spring S."/>
            <person name="Gronow S."/>
            <person name="Goker M."/>
            <person name="Woyke T."/>
            <person name="Bristow J."/>
            <person name="Eisen J.A."/>
            <person name="Markowitz V."/>
            <person name="Hugenholtz P."/>
            <person name="Kyrpides N.C."/>
            <person name="Klenk H.P."/>
            <person name="Detter J.C."/>
        </authorList>
    </citation>
    <scope>NUCLEOTIDE SEQUENCE [LARGE SCALE GENOMIC DNA]</scope>
    <source>
        <strain evidence="6">ATCC BAA-1237 / DSM 17374 / SPN1</strain>
    </source>
</reference>
<dbReference type="eggNOG" id="COG0826">
    <property type="taxonomic scope" value="Bacteria"/>
</dbReference>
<dbReference type="PANTHER" id="PTHR30217">
    <property type="entry name" value="PEPTIDASE U32 FAMILY"/>
    <property type="match status" value="1"/>
</dbReference>
<evidence type="ECO:0000259" key="4">
    <source>
        <dbReference type="Pfam" id="PF16325"/>
    </source>
</evidence>
<dbReference type="RefSeq" id="WP_013739014.1">
    <property type="nucleotide sequence ID" value="NC_015436.1"/>
</dbReference>
<evidence type="ECO:0000313" key="5">
    <source>
        <dbReference type="EMBL" id="AEC01618.1"/>
    </source>
</evidence>
<dbReference type="Pfam" id="PF01136">
    <property type="entry name" value="Peptidase_U32"/>
    <property type="match status" value="1"/>
</dbReference>
<dbReference type="PROSITE" id="PS01276">
    <property type="entry name" value="PEPTIDASE_U32"/>
    <property type="match status" value="1"/>
</dbReference>
<dbReference type="EMBL" id="CP002659">
    <property type="protein sequence ID" value="AEC01618.1"/>
    <property type="molecule type" value="Genomic_DNA"/>
</dbReference>
<dbReference type="Pfam" id="PF16325">
    <property type="entry name" value="Peptidase_U32_C"/>
    <property type="match status" value="1"/>
</dbReference>
<dbReference type="STRING" id="760011.Spico_0389"/>
<evidence type="ECO:0000256" key="1">
    <source>
        <dbReference type="ARBA" id="ARBA00022670"/>
    </source>
</evidence>
<accession>F4GHT0</accession>
<gene>
    <name evidence="5" type="ordered locus">Spico_0389</name>
</gene>
<keyword evidence="1" id="KW-0645">Protease</keyword>
<dbReference type="GO" id="GO:0006508">
    <property type="term" value="P:proteolysis"/>
    <property type="evidence" value="ECO:0007669"/>
    <property type="project" value="UniProtKB-KW"/>
</dbReference>
<sequence length="448" mass="50204">MKERMEPDCRESTRMELLSPAGTFEKLQAACAYGADAAYMGLTSFSMRAGAGNFDEHVREELHAWKKSLAGQGKKLYCTLNTVLHESRLDEMKAVISSLGDWPFDAYIVSDLGVASLLKERYPDCSLHLSTQASCLNSVALRVYRNMGFSRIVLGREATLADIKMMKDAVPAMELEVFIHGAMCMAYSGRCLLSSFMAGRSANEGACSHTCRWNYRLALEEKERPGVYYPIEEYEDYTTILSSKDLNMIDHLKDLQESGVTSLKIEGRMKSVYYTAVVTRAYRKALDALYGLGDSKDWQAYKEDLERVSHRAYTTGFFFDSGPVEDARAAKKHAQGHAKDTLQQFEAGSGYIRAYTFLGTVKDEVAPNIWSLDIKNKISTDWKIEYIGPHVPFIEDDDFTLLDENKEATSSVSHGHAGYLYSNRPIESGFMIRTLMDDESAPITGTQA</sequence>
<organism evidence="5 6">
    <name type="scientific">Parasphaerochaeta coccoides (strain ATCC BAA-1237 / DSM 17374 / SPN1)</name>
    <name type="common">Sphaerochaeta coccoides</name>
    <dbReference type="NCBI Taxonomy" id="760011"/>
    <lineage>
        <taxon>Bacteria</taxon>
        <taxon>Pseudomonadati</taxon>
        <taxon>Spirochaetota</taxon>
        <taxon>Spirochaetia</taxon>
        <taxon>Spirochaetales</taxon>
        <taxon>Sphaerochaetaceae</taxon>
        <taxon>Parasphaerochaeta</taxon>
    </lineage>
</organism>
<dbReference type="InterPro" id="IPR001539">
    <property type="entry name" value="Peptidase_U32"/>
</dbReference>
<dbReference type="InterPro" id="IPR051454">
    <property type="entry name" value="RNA/ubiquinone_mod_enzymes"/>
</dbReference>
<dbReference type="AlphaFoldDB" id="F4GHT0"/>
<dbReference type="Gene3D" id="2.40.30.10">
    <property type="entry name" value="Translation factors"/>
    <property type="match status" value="1"/>
</dbReference>
<proteinExistence type="inferred from homology"/>
<name>F4GHT0_PARC1</name>
<dbReference type="KEGG" id="scc:Spico_0389"/>
<feature type="domain" description="Peptidase family U32 C-terminal" evidence="4">
    <location>
        <begin position="353"/>
        <end position="433"/>
    </location>
</feature>
<dbReference type="InterPro" id="IPR032525">
    <property type="entry name" value="Peptidase_U32_C"/>
</dbReference>
<dbReference type="GO" id="GO:0008233">
    <property type="term" value="F:peptidase activity"/>
    <property type="evidence" value="ECO:0007669"/>
    <property type="project" value="UniProtKB-KW"/>
</dbReference>
<evidence type="ECO:0000313" key="6">
    <source>
        <dbReference type="Proteomes" id="UP000007939"/>
    </source>
</evidence>
<protein>
    <submittedName>
        <fullName evidence="5">Peptidase U32</fullName>
    </submittedName>
</protein>
<dbReference type="HOGENOM" id="CLU_011540_0_2_12"/>
<evidence type="ECO:0000256" key="2">
    <source>
        <dbReference type="ARBA" id="ARBA00022801"/>
    </source>
</evidence>
<evidence type="ECO:0000256" key="3">
    <source>
        <dbReference type="ARBA" id="ARBA00038374"/>
    </source>
</evidence>
<reference evidence="6" key="1">
    <citation type="submission" date="2011-04" db="EMBL/GenBank/DDBJ databases">
        <title>The complete genome of Spirochaeta coccoides DSM 17374.</title>
        <authorList>
            <person name="Lucas S."/>
            <person name="Copeland A."/>
            <person name="Lapidus A."/>
            <person name="Bruce D."/>
            <person name="Goodwin L."/>
            <person name="Pitluck S."/>
            <person name="Peters L."/>
            <person name="Kyrpides N."/>
            <person name="Mavromatis K."/>
            <person name="Pagani I."/>
            <person name="Ivanova N."/>
            <person name="Ovchinnikova G."/>
            <person name="Lu M."/>
            <person name="Detter J.C."/>
            <person name="Tapia R."/>
            <person name="Han C."/>
            <person name="Land M."/>
            <person name="Hauser L."/>
            <person name="Markowitz V."/>
            <person name="Cheng J.-F."/>
            <person name="Hugenholtz P."/>
            <person name="Woyke T."/>
            <person name="Wu D."/>
            <person name="Spring S."/>
            <person name="Schroeder M."/>
            <person name="Brambilla E."/>
            <person name="Klenk H.-P."/>
            <person name="Eisen J.A."/>
        </authorList>
    </citation>
    <scope>NUCLEOTIDE SEQUENCE [LARGE SCALE GENOMIC DNA]</scope>
    <source>
        <strain evidence="6">ATCC BAA-1237 / DSM 17374 / SPN1</strain>
    </source>
</reference>
<keyword evidence="6" id="KW-1185">Reference proteome</keyword>
<dbReference type="Proteomes" id="UP000007939">
    <property type="component" value="Chromosome"/>
</dbReference>
<comment type="similarity">
    <text evidence="3">Belongs to the peptidase U32 family.</text>
</comment>